<dbReference type="EMBL" id="JBHSGB010000012">
    <property type="protein sequence ID" value="MFC4656017.1"/>
    <property type="molecule type" value="Genomic_DNA"/>
</dbReference>
<dbReference type="Proteomes" id="UP001595962">
    <property type="component" value="Unassembled WGS sequence"/>
</dbReference>
<accession>A0ABV9JP22</accession>
<evidence type="ECO:0000313" key="1">
    <source>
        <dbReference type="EMBL" id="MFC4656017.1"/>
    </source>
</evidence>
<gene>
    <name evidence="1" type="ORF">ACFO3I_13465</name>
</gene>
<evidence type="ECO:0000313" key="2">
    <source>
        <dbReference type="Proteomes" id="UP001595962"/>
    </source>
</evidence>
<comment type="caution">
    <text evidence="1">The sequence shown here is derived from an EMBL/GenBank/DDBJ whole genome shotgun (WGS) entry which is preliminary data.</text>
</comment>
<sequence>MNVGTSLFDTLFQIRQQSQSQAQTLTEKYSALYQDKLKGSDSTSQTEQPNTSKTLDFSQIQRGQAEQWLDKQVKAGTLNQTEITAMRTLLYSGSNDSGDSEQLAKEQLDLMDKAKTGLRSAILRKDSSGMAFWAQALGAMKKFQGETA</sequence>
<organism evidence="1 2">
    <name type="scientific">Rheinheimera marina</name>
    <dbReference type="NCBI Taxonomy" id="1774958"/>
    <lineage>
        <taxon>Bacteria</taxon>
        <taxon>Pseudomonadati</taxon>
        <taxon>Pseudomonadota</taxon>
        <taxon>Gammaproteobacteria</taxon>
        <taxon>Chromatiales</taxon>
        <taxon>Chromatiaceae</taxon>
        <taxon>Rheinheimera</taxon>
    </lineage>
</organism>
<protein>
    <submittedName>
        <fullName evidence="1">Uncharacterized protein</fullName>
    </submittedName>
</protein>
<name>A0ABV9JP22_9GAMM</name>
<keyword evidence="2" id="KW-1185">Reference proteome</keyword>
<reference evidence="2" key="1">
    <citation type="journal article" date="2019" name="Int. J. Syst. Evol. Microbiol.">
        <title>The Global Catalogue of Microorganisms (GCM) 10K type strain sequencing project: providing services to taxonomists for standard genome sequencing and annotation.</title>
        <authorList>
            <consortium name="The Broad Institute Genomics Platform"/>
            <consortium name="The Broad Institute Genome Sequencing Center for Infectious Disease"/>
            <person name="Wu L."/>
            <person name="Ma J."/>
        </authorList>
    </citation>
    <scope>NUCLEOTIDE SEQUENCE [LARGE SCALE GENOMIC DNA]</scope>
    <source>
        <strain evidence="2">DT28</strain>
    </source>
</reference>
<dbReference type="RefSeq" id="WP_377334697.1">
    <property type="nucleotide sequence ID" value="NZ_JBHSGB010000012.1"/>
</dbReference>
<proteinExistence type="predicted"/>